<gene>
    <name evidence="1" type="ORF">FA95DRAFT_1616818</name>
</gene>
<name>A0ACB8S7D6_9AGAM</name>
<protein>
    <submittedName>
        <fullName evidence="1">Uncharacterized protein</fullName>
    </submittedName>
</protein>
<comment type="caution">
    <text evidence="1">The sequence shown here is derived from an EMBL/GenBank/DDBJ whole genome shotgun (WGS) entry which is preliminary data.</text>
</comment>
<organism evidence="1 2">
    <name type="scientific">Auriscalpium vulgare</name>
    <dbReference type="NCBI Taxonomy" id="40419"/>
    <lineage>
        <taxon>Eukaryota</taxon>
        <taxon>Fungi</taxon>
        <taxon>Dikarya</taxon>
        <taxon>Basidiomycota</taxon>
        <taxon>Agaricomycotina</taxon>
        <taxon>Agaricomycetes</taxon>
        <taxon>Russulales</taxon>
        <taxon>Auriscalpiaceae</taxon>
        <taxon>Auriscalpium</taxon>
    </lineage>
</organism>
<reference evidence="1" key="1">
    <citation type="submission" date="2021-02" db="EMBL/GenBank/DDBJ databases">
        <authorList>
            <consortium name="DOE Joint Genome Institute"/>
            <person name="Ahrendt S."/>
            <person name="Looney B.P."/>
            <person name="Miyauchi S."/>
            <person name="Morin E."/>
            <person name="Drula E."/>
            <person name="Courty P.E."/>
            <person name="Chicoki N."/>
            <person name="Fauchery L."/>
            <person name="Kohler A."/>
            <person name="Kuo A."/>
            <person name="Labutti K."/>
            <person name="Pangilinan J."/>
            <person name="Lipzen A."/>
            <person name="Riley R."/>
            <person name="Andreopoulos W."/>
            <person name="He G."/>
            <person name="Johnson J."/>
            <person name="Barry K.W."/>
            <person name="Grigoriev I.V."/>
            <person name="Nagy L."/>
            <person name="Hibbett D."/>
            <person name="Henrissat B."/>
            <person name="Matheny P.B."/>
            <person name="Labbe J."/>
            <person name="Martin F."/>
        </authorList>
    </citation>
    <scope>NUCLEOTIDE SEQUENCE</scope>
    <source>
        <strain evidence="1">FP105234-sp</strain>
    </source>
</reference>
<sequence>MTIQALPPYPSESARSSLSPSQLATLRQKIAGALQETLSLPAQKRDNPATVAFISSYAQDVAKQALQALVWDPQTSSAPTETREGKTIHARALLLAERLAPSGLLDVCALLDITIAYSTYPSRLRALLASAVGANSSVIADIANAGLSAFIGVFTPGAPTGLYGLRKAAHCVLCLLRAAPPEVLHVFSHSKDFVLVVARAYDDGLAAISQTYGGLRLPESGAPSRPLDEWERVVLETKVALMDTFHILFTSLVTSLARLTGPALTSATEHTFDIIFALHELPGPSTSSSAPTPFLNRPLLVDYQHAHDLSRILRDALDKAAADDARLEFITASLRSLDESASPGPGALKLLLGSGVPPGIDNLGRGAHTLPVAAEATTGAGPSSSAADGMVSEVRAILPDYAPDYVRSLLSRSEFGGSVERVVEALLEGTAPSPEAIAREEAAMLEFTNDRRNVFDDEPIDLSRFRVGKKVEDIEHVLRDRKFIEEMKSDILRRAEAVSDEEEEYEFGKIDDGKGKGRTVAFEEELDDIDAVRVAGDGEASSDEDEEDDEEHAEASGKATPNPETAIELAYIADPKVFGSDAATRRSKERESLRTQTGWSNEQIEGWRSMLDRNPKQKERLLAKHEFAGNHIVAGPLPSGSGRGHTPDQHRGRGGGRGGRGGGRGRGGGGRGGGGGDQQDRDRAFKDKNKASRGNHNRKRGHDKKMSRAGGPS</sequence>
<keyword evidence="2" id="KW-1185">Reference proteome</keyword>
<proteinExistence type="predicted"/>
<reference evidence="1" key="2">
    <citation type="journal article" date="2022" name="New Phytol.">
        <title>Evolutionary transition to the ectomycorrhizal habit in the genomes of a hyperdiverse lineage of mushroom-forming fungi.</title>
        <authorList>
            <person name="Looney B."/>
            <person name="Miyauchi S."/>
            <person name="Morin E."/>
            <person name="Drula E."/>
            <person name="Courty P.E."/>
            <person name="Kohler A."/>
            <person name="Kuo A."/>
            <person name="LaButti K."/>
            <person name="Pangilinan J."/>
            <person name="Lipzen A."/>
            <person name="Riley R."/>
            <person name="Andreopoulos W."/>
            <person name="He G."/>
            <person name="Johnson J."/>
            <person name="Nolan M."/>
            <person name="Tritt A."/>
            <person name="Barry K.W."/>
            <person name="Grigoriev I.V."/>
            <person name="Nagy L.G."/>
            <person name="Hibbett D."/>
            <person name="Henrissat B."/>
            <person name="Matheny P.B."/>
            <person name="Labbe J."/>
            <person name="Martin F.M."/>
        </authorList>
    </citation>
    <scope>NUCLEOTIDE SEQUENCE</scope>
    <source>
        <strain evidence="1">FP105234-sp</strain>
    </source>
</reference>
<dbReference type="Proteomes" id="UP000814033">
    <property type="component" value="Unassembled WGS sequence"/>
</dbReference>
<accession>A0ACB8S7D6</accession>
<evidence type="ECO:0000313" key="1">
    <source>
        <dbReference type="EMBL" id="KAI0052127.1"/>
    </source>
</evidence>
<dbReference type="EMBL" id="MU275847">
    <property type="protein sequence ID" value="KAI0052127.1"/>
    <property type="molecule type" value="Genomic_DNA"/>
</dbReference>
<evidence type="ECO:0000313" key="2">
    <source>
        <dbReference type="Proteomes" id="UP000814033"/>
    </source>
</evidence>